<feature type="compositionally biased region" description="Basic residues" evidence="1">
    <location>
        <begin position="106"/>
        <end position="128"/>
    </location>
</feature>
<feature type="compositionally biased region" description="Basic and acidic residues" evidence="1">
    <location>
        <begin position="21"/>
        <end position="44"/>
    </location>
</feature>
<dbReference type="EMBL" id="CADCTW010000164">
    <property type="protein sequence ID" value="CAA9349052.1"/>
    <property type="molecule type" value="Genomic_DNA"/>
</dbReference>
<proteinExistence type="predicted"/>
<gene>
    <name evidence="2" type="ORF">AVDCRST_MAG68-3480</name>
</gene>
<feature type="compositionally biased region" description="Basic residues" evidence="1">
    <location>
        <begin position="149"/>
        <end position="158"/>
    </location>
</feature>
<feature type="compositionally biased region" description="Gly residues" evidence="1">
    <location>
        <begin position="9"/>
        <end position="20"/>
    </location>
</feature>
<evidence type="ECO:0000313" key="2">
    <source>
        <dbReference type="EMBL" id="CAA9349052.1"/>
    </source>
</evidence>
<reference evidence="2" key="1">
    <citation type="submission" date="2020-02" db="EMBL/GenBank/DDBJ databases">
        <authorList>
            <person name="Meier V. D."/>
        </authorList>
    </citation>
    <scope>NUCLEOTIDE SEQUENCE</scope>
    <source>
        <strain evidence="2">AVDCRST_MAG68</strain>
    </source>
</reference>
<name>A0A6J4M3Q7_9BACT</name>
<sequence>DPGRDRGGPVHGAGRAGGAPGDRERHPGRGPRAERARGAGRDRAAAPGRPPHRHRDAGDDWPRSGRRSGAPQAPHASRDPHHLCARRLPAPRPGRGRRGVPAQGQPRRRACERRPAGARRWPRHRPGARARGVDRARPAQRPRAPGPAPRRRRRHRLGHRGEAIPLGGHRAQLPVGRHLQAGSGEPGGGGADGAGEGMAV</sequence>
<organism evidence="2">
    <name type="scientific">uncultured Gemmatimonadota bacterium</name>
    <dbReference type="NCBI Taxonomy" id="203437"/>
    <lineage>
        <taxon>Bacteria</taxon>
        <taxon>Pseudomonadati</taxon>
        <taxon>Gemmatimonadota</taxon>
        <taxon>environmental samples</taxon>
    </lineage>
</organism>
<accession>A0A6J4M3Q7</accession>
<feature type="compositionally biased region" description="Gly residues" evidence="1">
    <location>
        <begin position="184"/>
        <end position="200"/>
    </location>
</feature>
<feature type="non-terminal residue" evidence="2">
    <location>
        <position position="200"/>
    </location>
</feature>
<feature type="non-terminal residue" evidence="2">
    <location>
        <position position="1"/>
    </location>
</feature>
<protein>
    <submittedName>
        <fullName evidence="2">Two-component transcriptional response regulator, LuxR family</fullName>
    </submittedName>
</protein>
<dbReference type="AlphaFoldDB" id="A0A6J4M3Q7"/>
<evidence type="ECO:0000256" key="1">
    <source>
        <dbReference type="SAM" id="MobiDB-lite"/>
    </source>
</evidence>
<feature type="region of interest" description="Disordered" evidence="1">
    <location>
        <begin position="1"/>
        <end position="200"/>
    </location>
</feature>